<dbReference type="RefSeq" id="WP_144451490.1">
    <property type="nucleotide sequence ID" value="NZ_VLKZ01000011.1"/>
</dbReference>
<gene>
    <name evidence="1" type="ORF">IQ10_03298</name>
</gene>
<dbReference type="Proteomes" id="UP000315711">
    <property type="component" value="Unassembled WGS sequence"/>
</dbReference>
<evidence type="ECO:0000313" key="2">
    <source>
        <dbReference type="Proteomes" id="UP000315711"/>
    </source>
</evidence>
<comment type="caution">
    <text evidence="1">The sequence shown here is derived from an EMBL/GenBank/DDBJ whole genome shotgun (WGS) entry which is preliminary data.</text>
</comment>
<dbReference type="AlphaFoldDB" id="A0A562QB69"/>
<proteinExistence type="predicted"/>
<evidence type="ECO:0000313" key="1">
    <source>
        <dbReference type="EMBL" id="TWI53988.1"/>
    </source>
</evidence>
<accession>A0A562QB69</accession>
<dbReference type="OrthoDB" id="1703838at2"/>
<protein>
    <recommendedName>
        <fullName evidence="3">S1 motif domain-containing protein</fullName>
    </recommendedName>
</protein>
<organism evidence="1 2">
    <name type="scientific">Halalkalibacter nanhaiisediminis</name>
    <dbReference type="NCBI Taxonomy" id="688079"/>
    <lineage>
        <taxon>Bacteria</taxon>
        <taxon>Bacillati</taxon>
        <taxon>Bacillota</taxon>
        <taxon>Bacilli</taxon>
        <taxon>Bacillales</taxon>
        <taxon>Bacillaceae</taxon>
        <taxon>Halalkalibacter</taxon>
    </lineage>
</organism>
<evidence type="ECO:0008006" key="3">
    <source>
        <dbReference type="Google" id="ProtNLM"/>
    </source>
</evidence>
<dbReference type="EMBL" id="VLKZ01000011">
    <property type="protein sequence ID" value="TWI53988.1"/>
    <property type="molecule type" value="Genomic_DNA"/>
</dbReference>
<name>A0A562QB69_9BACI</name>
<keyword evidence="2" id="KW-1185">Reference proteome</keyword>
<sequence>MLKYYSYFFTFVIVFFLGLFTSGHAEANSVIKGTFVDVTYQEVRISEEVTEKRLKDITIENSQGRTITLAIDKYAVLTVDTLPTTIEAFKPGMEVEAHVNFRRVKELHGKSTEHPGKIAYGDKVVSGVVNRIDPNGRFLSIQVDKKGTETYYVTGNTKVFKGTSLVDLSVLFEGDRVKLSFQEYDTNDISSIEINTQGTKVEYLYKATIERIDPIRNTLVVKDAKVFENWDWRHFHGAESTSFSYSSNTPIYVGNQKIQRDRMRFYQNNEVYFVTVSEFGKEVIKRIVIKTKNERTFYEPMRSVNLNSKLIGLQKSGAIRYHDGTILIRNGRLVDSNSLTAFGTAFVITEGAQTSQYANVVHITNDGFQSPNLTDHTIYYGRISSANSYELKLQNVLSLENNYWANVRTARLFYSNDTVAVRDSSAGVLSIVAKNELDDYIGEYGYFYVTNDTIVGAHIVGRNNPHARLVSVGRINDLIHDPTQRNDVIEMKVRNVSQWANGSWIETGAIERMNIKQTTIIREGKIISANELNINDRVYILHESRVKGRILLVN</sequence>
<reference evidence="1 2" key="1">
    <citation type="journal article" date="2015" name="Stand. Genomic Sci.">
        <title>Genomic Encyclopedia of Bacterial and Archaeal Type Strains, Phase III: the genomes of soil and plant-associated and newly described type strains.</title>
        <authorList>
            <person name="Whitman W.B."/>
            <person name="Woyke T."/>
            <person name="Klenk H.P."/>
            <person name="Zhou Y."/>
            <person name="Lilburn T.G."/>
            <person name="Beck B.J."/>
            <person name="De Vos P."/>
            <person name="Vandamme P."/>
            <person name="Eisen J.A."/>
            <person name="Garrity G."/>
            <person name="Hugenholtz P."/>
            <person name="Kyrpides N.C."/>
        </authorList>
    </citation>
    <scope>NUCLEOTIDE SEQUENCE [LARGE SCALE GENOMIC DNA]</scope>
    <source>
        <strain evidence="1 2">CGMCC 1.10116</strain>
    </source>
</reference>